<dbReference type="GO" id="GO:0007346">
    <property type="term" value="P:regulation of mitotic cell cycle"/>
    <property type="evidence" value="ECO:0007669"/>
    <property type="project" value="TreeGrafter"/>
</dbReference>
<accession>A0A1B6ES14</accession>
<evidence type="ECO:0000313" key="3">
    <source>
        <dbReference type="EMBL" id="JAS40700.1"/>
    </source>
</evidence>
<sequence>STVTNCLLYNRLKLIDVKYKNQNFKQFKMLEQNIPIDINTNKLLDWLISRRIVSSEWQKSVLPVREKINAAIQDMPQHPEIAQLLSGAYINYFHCVRIVEILRETEADTKNVFGRYGSQRMKDWQEVVRLYEKENLFLAEAAHLLISNVKYEIPSLKKQIAKCHQNQQECDKRATDYAKNENSARNELNTMYKQLGLSGSNVKRELVERVAQLPARYSQLAKHVATLQPALNYYDSFSQYVFGHETVVLPLLKYISERGNTTTYEWLFGEKPLSVEEPPPPTFEDENQVKDEEIDWGDIDNNVSYDIDYGITLEESGIEVDSEESTIGVARGKNALSVLDNPDTREQFINQLLELESFLKIRLLEMQGESDLLVTSQLSETTQGVAAMLDCLQLTTQMILDPANQHLHNIKHSPRYVDSLTSSVEHKQGLVEKMVASQKAVREQAQEANQEARQLQDKLKLVIDKTKLLQSQIEQEISKKYKNRPVNLMGGISAI</sequence>
<protein>
    <recommendedName>
        <fullName evidence="4">CDK5 regulatory subunit-associated protein 3</fullName>
    </recommendedName>
</protein>
<evidence type="ECO:0000256" key="2">
    <source>
        <dbReference type="SAM" id="Coils"/>
    </source>
</evidence>
<feature type="coiled-coil region" evidence="2">
    <location>
        <begin position="431"/>
        <end position="465"/>
    </location>
</feature>
<dbReference type="AlphaFoldDB" id="A0A1B6ES14"/>
<organism evidence="3">
    <name type="scientific">Cuerna arida</name>
    <dbReference type="NCBI Taxonomy" id="1464854"/>
    <lineage>
        <taxon>Eukaryota</taxon>
        <taxon>Metazoa</taxon>
        <taxon>Ecdysozoa</taxon>
        <taxon>Arthropoda</taxon>
        <taxon>Hexapoda</taxon>
        <taxon>Insecta</taxon>
        <taxon>Pterygota</taxon>
        <taxon>Neoptera</taxon>
        <taxon>Paraneoptera</taxon>
        <taxon>Hemiptera</taxon>
        <taxon>Auchenorrhyncha</taxon>
        <taxon>Membracoidea</taxon>
        <taxon>Cicadellidae</taxon>
        <taxon>Cicadellinae</taxon>
        <taxon>Proconiini</taxon>
        <taxon>Cuerna</taxon>
    </lineage>
</organism>
<dbReference type="PANTHER" id="PTHR14894:SF0">
    <property type="entry name" value="CDK5 REGULATORY SUBUNIT-ASSOCIATED PROTEIN 3"/>
    <property type="match status" value="1"/>
</dbReference>
<dbReference type="EMBL" id="GECZ01029069">
    <property type="protein sequence ID" value="JAS40700.1"/>
    <property type="molecule type" value="Transcribed_RNA"/>
</dbReference>
<gene>
    <name evidence="3" type="ORF">g.23991</name>
</gene>
<dbReference type="Pfam" id="PF05600">
    <property type="entry name" value="CDK5RAP3"/>
    <property type="match status" value="1"/>
</dbReference>
<proteinExistence type="inferred from homology"/>
<evidence type="ECO:0008006" key="4">
    <source>
        <dbReference type="Google" id="ProtNLM"/>
    </source>
</evidence>
<feature type="non-terminal residue" evidence="3">
    <location>
        <position position="1"/>
    </location>
</feature>
<comment type="similarity">
    <text evidence="1">Belongs to the CDK5RAP3 family.</text>
</comment>
<reference evidence="3" key="1">
    <citation type="submission" date="2015-11" db="EMBL/GenBank/DDBJ databases">
        <title>De novo transcriptome assembly of four potential Pierce s Disease insect vectors from Arizona vineyards.</title>
        <authorList>
            <person name="Tassone E.E."/>
        </authorList>
    </citation>
    <scope>NUCLEOTIDE SEQUENCE</scope>
</reference>
<dbReference type="PANTHER" id="PTHR14894">
    <property type="entry name" value="CDK5 REGULATORY SUBUNIT-ASSOCIATED PROTEIN 3"/>
    <property type="match status" value="1"/>
</dbReference>
<name>A0A1B6ES14_9HEMI</name>
<keyword evidence="2" id="KW-0175">Coiled coil</keyword>
<evidence type="ECO:0000256" key="1">
    <source>
        <dbReference type="ARBA" id="ARBA00007478"/>
    </source>
</evidence>
<dbReference type="GO" id="GO:0012505">
    <property type="term" value="C:endomembrane system"/>
    <property type="evidence" value="ECO:0007669"/>
    <property type="project" value="TreeGrafter"/>
</dbReference>
<dbReference type="InterPro" id="IPR008491">
    <property type="entry name" value="CDK5RAP3"/>
</dbReference>